<sequence>MADTQVKQEIAHVEGVDGRDSDREAFDEFTPAEEKRIKRRIDRRLVTTCGVMYCISLIDRTNLSSAAIAGMNEDLVLIGDRYRQ</sequence>
<comment type="subcellular location">
    <subcellularLocation>
        <location evidence="1">Membrane</location>
        <topology evidence="1">Multi-pass membrane protein</topology>
    </subcellularLocation>
</comment>
<proteinExistence type="predicted"/>
<organism evidence="6 7">
    <name type="scientific">Bionectria ochroleuca</name>
    <name type="common">Gliocladium roseum</name>
    <dbReference type="NCBI Taxonomy" id="29856"/>
    <lineage>
        <taxon>Eukaryota</taxon>
        <taxon>Fungi</taxon>
        <taxon>Dikarya</taxon>
        <taxon>Ascomycota</taxon>
        <taxon>Pezizomycotina</taxon>
        <taxon>Sordariomycetes</taxon>
        <taxon>Hypocreomycetidae</taxon>
        <taxon>Hypocreales</taxon>
        <taxon>Bionectriaceae</taxon>
        <taxon>Clonostachys</taxon>
    </lineage>
</organism>
<keyword evidence="2" id="KW-0813">Transport</keyword>
<evidence type="ECO:0000256" key="1">
    <source>
        <dbReference type="ARBA" id="ARBA00004141"/>
    </source>
</evidence>
<evidence type="ECO:0008006" key="8">
    <source>
        <dbReference type="Google" id="ProtNLM"/>
    </source>
</evidence>
<protein>
    <recommendedName>
        <fullName evidence="8">Major facilitator superfamily (MFS) profile domain-containing protein</fullName>
    </recommendedName>
</protein>
<dbReference type="PANTHER" id="PTHR43791">
    <property type="entry name" value="PERMEASE-RELATED"/>
    <property type="match status" value="1"/>
</dbReference>
<reference evidence="6 7" key="1">
    <citation type="submission" date="2019-06" db="EMBL/GenBank/DDBJ databases">
        <authorList>
            <person name="Broberg M."/>
        </authorList>
    </citation>
    <scope>NUCLEOTIDE SEQUENCE [LARGE SCALE GENOMIC DNA]</scope>
</reference>
<gene>
    <name evidence="6" type="ORF">CLO192961_LOCUS120488</name>
</gene>
<evidence type="ECO:0000256" key="3">
    <source>
        <dbReference type="ARBA" id="ARBA00022692"/>
    </source>
</evidence>
<dbReference type="PANTHER" id="PTHR43791:SF47">
    <property type="entry name" value="MAJOR FACILITATOR SUPERFAMILY (MFS) PROFILE DOMAIN-CONTAINING PROTEIN-RELATED"/>
    <property type="match status" value="1"/>
</dbReference>
<evidence type="ECO:0000256" key="5">
    <source>
        <dbReference type="ARBA" id="ARBA00023136"/>
    </source>
</evidence>
<keyword evidence="4" id="KW-1133">Transmembrane helix</keyword>
<evidence type="ECO:0000313" key="6">
    <source>
        <dbReference type="EMBL" id="VUC23596.1"/>
    </source>
</evidence>
<evidence type="ECO:0000313" key="7">
    <source>
        <dbReference type="Proteomes" id="UP000766486"/>
    </source>
</evidence>
<keyword evidence="5" id="KW-0472">Membrane</keyword>
<accession>A0ABY6TY04</accession>
<dbReference type="Proteomes" id="UP000766486">
    <property type="component" value="Unassembled WGS sequence"/>
</dbReference>
<evidence type="ECO:0000256" key="4">
    <source>
        <dbReference type="ARBA" id="ARBA00022989"/>
    </source>
</evidence>
<evidence type="ECO:0000256" key="2">
    <source>
        <dbReference type="ARBA" id="ARBA00022448"/>
    </source>
</evidence>
<dbReference type="EMBL" id="CABFNS010000709">
    <property type="protein sequence ID" value="VUC23596.1"/>
    <property type="molecule type" value="Genomic_DNA"/>
</dbReference>
<name>A0ABY6TY04_BIOOC</name>
<comment type="caution">
    <text evidence="6">The sequence shown here is derived from an EMBL/GenBank/DDBJ whole genome shotgun (WGS) entry which is preliminary data.</text>
</comment>
<keyword evidence="3" id="KW-0812">Transmembrane</keyword>
<keyword evidence="7" id="KW-1185">Reference proteome</keyword>